<evidence type="ECO:0000256" key="2">
    <source>
        <dbReference type="ARBA" id="ARBA00022679"/>
    </source>
</evidence>
<comment type="catalytic activity">
    <reaction evidence="9 10">
        <text>L-cysteinyl-[protein] + hexadecanoyl-CoA = S-hexadecanoyl-L-cysteinyl-[protein] + CoA</text>
        <dbReference type="Rhea" id="RHEA:36683"/>
        <dbReference type="Rhea" id="RHEA-COMP:10131"/>
        <dbReference type="Rhea" id="RHEA-COMP:11032"/>
        <dbReference type="ChEBI" id="CHEBI:29950"/>
        <dbReference type="ChEBI" id="CHEBI:57287"/>
        <dbReference type="ChEBI" id="CHEBI:57379"/>
        <dbReference type="ChEBI" id="CHEBI:74151"/>
        <dbReference type="EC" id="2.3.1.225"/>
    </reaction>
</comment>
<proteinExistence type="inferred from homology"/>
<keyword evidence="6" id="KW-0564">Palmitate</keyword>
<accession>A0ABD3NIL1</accession>
<dbReference type="Proteomes" id="UP001530400">
    <property type="component" value="Unassembled WGS sequence"/>
</dbReference>
<feature type="transmembrane region" description="Helical" evidence="10">
    <location>
        <begin position="311"/>
        <end position="337"/>
    </location>
</feature>
<comment type="domain">
    <text evidence="10">The DHHC domain is required for palmitoyltransferase activity.</text>
</comment>
<organism evidence="12 13">
    <name type="scientific">Cyclotella atomus</name>
    <dbReference type="NCBI Taxonomy" id="382360"/>
    <lineage>
        <taxon>Eukaryota</taxon>
        <taxon>Sar</taxon>
        <taxon>Stramenopiles</taxon>
        <taxon>Ochrophyta</taxon>
        <taxon>Bacillariophyta</taxon>
        <taxon>Coscinodiscophyceae</taxon>
        <taxon>Thalassiosirophycidae</taxon>
        <taxon>Stephanodiscales</taxon>
        <taxon>Stephanodiscaceae</taxon>
        <taxon>Cyclotella</taxon>
    </lineage>
</organism>
<keyword evidence="2 10" id="KW-0808">Transferase</keyword>
<reference evidence="12 13" key="1">
    <citation type="submission" date="2024-10" db="EMBL/GenBank/DDBJ databases">
        <title>Updated reference genomes for cyclostephanoid diatoms.</title>
        <authorList>
            <person name="Roberts W.R."/>
            <person name="Alverson A.J."/>
        </authorList>
    </citation>
    <scope>NUCLEOTIDE SEQUENCE [LARGE SCALE GENOMIC DNA]</scope>
    <source>
        <strain evidence="12 13">AJA010-31</strain>
    </source>
</reference>
<evidence type="ECO:0000256" key="3">
    <source>
        <dbReference type="ARBA" id="ARBA00022692"/>
    </source>
</evidence>
<keyword evidence="3 10" id="KW-0812">Transmembrane</keyword>
<evidence type="ECO:0000256" key="4">
    <source>
        <dbReference type="ARBA" id="ARBA00022989"/>
    </source>
</evidence>
<evidence type="ECO:0000313" key="13">
    <source>
        <dbReference type="Proteomes" id="UP001530400"/>
    </source>
</evidence>
<dbReference type="InterPro" id="IPR039859">
    <property type="entry name" value="PFA4/ZDH16/20/ERF2-like"/>
</dbReference>
<comment type="caution">
    <text evidence="12">The sequence shown here is derived from an EMBL/GenBank/DDBJ whole genome shotgun (WGS) entry which is preliminary data.</text>
</comment>
<comment type="similarity">
    <text evidence="10">Belongs to the DHHC palmitoyltransferase family.</text>
</comment>
<feature type="transmembrane region" description="Helical" evidence="10">
    <location>
        <begin position="400"/>
        <end position="426"/>
    </location>
</feature>
<dbReference type="GO" id="GO:0012505">
    <property type="term" value="C:endomembrane system"/>
    <property type="evidence" value="ECO:0007669"/>
    <property type="project" value="UniProtKB-SubCell"/>
</dbReference>
<keyword evidence="7" id="KW-0449">Lipoprotein</keyword>
<sequence length="509" mass="57243">MAADETSTLLSKRPKPPRVTATSYYYSPKIQRFYRFTSTKSSPFIALYRRPLEIYDDAKQQQQPIINPQTETTGLLTRSMVLPSHGTDPSHRWILVSVGGRTGWARRTVPTTNTPVDEENPTICLPCTDNSKTSKEQRFPSFHPADSFQAKEGWMGNHIFLCRGKLMLGSDASLFYITNLLLFASMGIYFFLIAKHQQLYQQQPNDVQYYSAILSAIGSTLYLWRAATLDPGILPPDSSPYRPPPPMDSIPQGGSIPINSGPSGYRYCSTCNIFRPPRSKHCNSCNVCVAKFDHHCPWVGNCIGLRNHGAFFVFLCFISVWCCVVFYGCIVVVMGSYGEVVENVHRLAEEKDSTIHDNSNNINNNFEQEHDKQRHYESYENVMTDYQILFEIISSQPLEVILGSFALLCAWSLVSLTCFHALLVSLAQTTNERVRGVYQYGGVENEEDEGCCRNWMTFCGSGGSVQSLLPDFSEVVRLPEDRRGKEGVWEDWKAGDSLSSLISPHCGDG</sequence>
<evidence type="ECO:0000256" key="6">
    <source>
        <dbReference type="ARBA" id="ARBA00023139"/>
    </source>
</evidence>
<comment type="subcellular location">
    <subcellularLocation>
        <location evidence="1">Endomembrane system</location>
        <topology evidence="1">Multi-pass membrane protein</topology>
    </subcellularLocation>
</comment>
<keyword evidence="8 10" id="KW-0012">Acyltransferase</keyword>
<name>A0ABD3NIL1_9STRA</name>
<dbReference type="EMBL" id="JALLPJ020001139">
    <property type="protein sequence ID" value="KAL3775730.1"/>
    <property type="molecule type" value="Genomic_DNA"/>
</dbReference>
<evidence type="ECO:0000256" key="5">
    <source>
        <dbReference type="ARBA" id="ARBA00023136"/>
    </source>
</evidence>
<dbReference type="PROSITE" id="PS50216">
    <property type="entry name" value="DHHC"/>
    <property type="match status" value="1"/>
</dbReference>
<evidence type="ECO:0000256" key="1">
    <source>
        <dbReference type="ARBA" id="ARBA00004127"/>
    </source>
</evidence>
<dbReference type="InterPro" id="IPR001594">
    <property type="entry name" value="Palmitoyltrfase_DHHC"/>
</dbReference>
<dbReference type="AlphaFoldDB" id="A0ABD3NIL1"/>
<evidence type="ECO:0000256" key="7">
    <source>
        <dbReference type="ARBA" id="ARBA00023288"/>
    </source>
</evidence>
<evidence type="ECO:0000256" key="9">
    <source>
        <dbReference type="ARBA" id="ARBA00048048"/>
    </source>
</evidence>
<evidence type="ECO:0000256" key="8">
    <source>
        <dbReference type="ARBA" id="ARBA00023315"/>
    </source>
</evidence>
<dbReference type="PANTHER" id="PTHR22883">
    <property type="entry name" value="ZINC FINGER DHHC DOMAIN CONTAINING PROTEIN"/>
    <property type="match status" value="1"/>
</dbReference>
<protein>
    <recommendedName>
        <fullName evidence="10">Palmitoyltransferase</fullName>
        <ecNumber evidence="10">2.3.1.225</ecNumber>
    </recommendedName>
</protein>
<dbReference type="EC" id="2.3.1.225" evidence="10"/>
<keyword evidence="5 10" id="KW-0472">Membrane</keyword>
<evidence type="ECO:0000259" key="11">
    <source>
        <dbReference type="Pfam" id="PF01529"/>
    </source>
</evidence>
<dbReference type="PANTHER" id="PTHR22883:SF43">
    <property type="entry name" value="PALMITOYLTRANSFERASE APP"/>
    <property type="match status" value="1"/>
</dbReference>
<keyword evidence="4 10" id="KW-1133">Transmembrane helix</keyword>
<evidence type="ECO:0000313" key="12">
    <source>
        <dbReference type="EMBL" id="KAL3775730.1"/>
    </source>
</evidence>
<evidence type="ECO:0000256" key="10">
    <source>
        <dbReference type="RuleBase" id="RU079119"/>
    </source>
</evidence>
<dbReference type="Pfam" id="PF01529">
    <property type="entry name" value="DHHC"/>
    <property type="match status" value="1"/>
</dbReference>
<feature type="transmembrane region" description="Helical" evidence="10">
    <location>
        <begin position="173"/>
        <end position="195"/>
    </location>
</feature>
<feature type="domain" description="Palmitoyltransferase DHHC" evidence="11">
    <location>
        <begin position="265"/>
        <end position="435"/>
    </location>
</feature>
<keyword evidence="13" id="KW-1185">Reference proteome</keyword>
<gene>
    <name evidence="12" type="ORF">ACHAWO_000816</name>
</gene>
<dbReference type="GO" id="GO:0019706">
    <property type="term" value="F:protein-cysteine S-palmitoyltransferase activity"/>
    <property type="evidence" value="ECO:0007669"/>
    <property type="project" value="UniProtKB-EC"/>
</dbReference>